<evidence type="ECO:0000256" key="1">
    <source>
        <dbReference type="ARBA" id="ARBA00022741"/>
    </source>
</evidence>
<sequence>MTATDTGCLINQYLLDNEKRLGDRIYLRQPRDDQWHEYTWQQTMRQARQVARFLQDTGLNPGDRVAIFSKNCAEWFISDFGISLAGMVSVPLFANQHKESIDFVLNHAGVKVVFIGKLDNHKKTREYISNQFTCVSFNYHPNLSNCISWDEILKKEPLQEVVLPQPEDLFTIIYSSGTTGLPKGSVYTHEIIGNYLALFPDDLARVRKLNHYHLVSYLPLAHVYERTAIELGSVSIPCDVSFIESLDKFAENLREIRPSLFTAVPRIWGVFQQKIEQKASPEKLRLILKIPILSYFIKKKIRRQLGLERCYNCFSGASHLPASIIKFFDDLNIPIQEGYGQTENLAYATLSELSERRPGYVGSPRLKVEVKLGENEELLIKSPCLMKEYYDDPEATARSLTTDGWLCTGDIAEIDNSLRVKILGRLSENFKNQKGEFIAPGPIEERFSESCFIEQLCLVGRELPSNVLIITLNETGQQKPQEWIKEQLEKILHSVNTDLASYEKISHILISKYPWTPENGCLTPTLKIKRRTIEANYQPLIKRAIKERQSVIWE</sequence>
<dbReference type="PROSITE" id="PS00455">
    <property type="entry name" value="AMP_BINDING"/>
    <property type="match status" value="1"/>
</dbReference>
<dbReference type="Pfam" id="PF23562">
    <property type="entry name" value="AMP-binding_C_3"/>
    <property type="match status" value="1"/>
</dbReference>
<dbReference type="GO" id="GO:0016020">
    <property type="term" value="C:membrane"/>
    <property type="evidence" value="ECO:0007669"/>
    <property type="project" value="TreeGrafter"/>
</dbReference>
<name>A0A0W0Y3X4_9GAMM</name>
<dbReference type="RefSeq" id="WP_058506671.1">
    <property type="nucleotide sequence ID" value="NZ_CAAAIK010000002.1"/>
</dbReference>
<dbReference type="OrthoDB" id="9803968at2"/>
<dbReference type="InterPro" id="IPR042099">
    <property type="entry name" value="ANL_N_sf"/>
</dbReference>
<dbReference type="Pfam" id="PF00501">
    <property type="entry name" value="AMP-binding"/>
    <property type="match status" value="1"/>
</dbReference>
<keyword evidence="1" id="KW-0547">Nucleotide-binding</keyword>
<organism evidence="4 5">
    <name type="scientific">Legionella quinlivanii</name>
    <dbReference type="NCBI Taxonomy" id="45073"/>
    <lineage>
        <taxon>Bacteria</taxon>
        <taxon>Pseudomonadati</taxon>
        <taxon>Pseudomonadota</taxon>
        <taxon>Gammaproteobacteria</taxon>
        <taxon>Legionellales</taxon>
        <taxon>Legionellaceae</taxon>
        <taxon>Legionella</taxon>
    </lineage>
</organism>
<gene>
    <name evidence="4" type="ORF">Lqui_0557</name>
</gene>
<keyword evidence="2" id="KW-0067">ATP-binding</keyword>
<dbReference type="PANTHER" id="PTHR43272">
    <property type="entry name" value="LONG-CHAIN-FATTY-ACID--COA LIGASE"/>
    <property type="match status" value="1"/>
</dbReference>
<dbReference type="SUPFAM" id="SSF56801">
    <property type="entry name" value="Acetyl-CoA synthetase-like"/>
    <property type="match status" value="1"/>
</dbReference>
<dbReference type="Proteomes" id="UP000054618">
    <property type="component" value="Unassembled WGS sequence"/>
</dbReference>
<keyword evidence="5" id="KW-1185">Reference proteome</keyword>
<reference evidence="4 5" key="1">
    <citation type="submission" date="2015-11" db="EMBL/GenBank/DDBJ databases">
        <title>Genomic analysis of 38 Legionella species identifies large and diverse effector repertoires.</title>
        <authorList>
            <person name="Burstein D."/>
            <person name="Amaro F."/>
            <person name="Zusman T."/>
            <person name="Lifshitz Z."/>
            <person name="Cohen O."/>
            <person name="Gilbert J.A."/>
            <person name="Pupko T."/>
            <person name="Shuman H.A."/>
            <person name="Segal G."/>
        </authorList>
    </citation>
    <scope>NUCLEOTIDE SEQUENCE [LARGE SCALE GENOMIC DNA]</scope>
    <source>
        <strain evidence="4 5">CDC#1442-AUS-E</strain>
    </source>
</reference>
<protein>
    <submittedName>
        <fullName evidence="4">AMP-binding protein</fullName>
    </submittedName>
</protein>
<dbReference type="STRING" id="45073.Lqui_0557"/>
<evidence type="ECO:0000256" key="2">
    <source>
        <dbReference type="ARBA" id="ARBA00022840"/>
    </source>
</evidence>
<feature type="domain" description="AMP-dependent synthetase/ligase" evidence="3">
    <location>
        <begin position="20"/>
        <end position="390"/>
    </location>
</feature>
<accession>A0A0W0Y3X4</accession>
<dbReference type="Gene3D" id="3.40.50.12780">
    <property type="entry name" value="N-terminal domain of ligase-like"/>
    <property type="match status" value="1"/>
</dbReference>
<dbReference type="GO" id="GO:0005524">
    <property type="term" value="F:ATP binding"/>
    <property type="evidence" value="ECO:0007669"/>
    <property type="project" value="UniProtKB-KW"/>
</dbReference>
<comment type="caution">
    <text evidence="4">The sequence shown here is derived from an EMBL/GenBank/DDBJ whole genome shotgun (WGS) entry which is preliminary data.</text>
</comment>
<dbReference type="EMBL" id="LNYS01000006">
    <property type="protein sequence ID" value="KTD51713.1"/>
    <property type="molecule type" value="Genomic_DNA"/>
</dbReference>
<evidence type="ECO:0000313" key="5">
    <source>
        <dbReference type="Proteomes" id="UP000054618"/>
    </source>
</evidence>
<evidence type="ECO:0000259" key="3">
    <source>
        <dbReference type="Pfam" id="PF00501"/>
    </source>
</evidence>
<dbReference type="GO" id="GO:0004467">
    <property type="term" value="F:long-chain fatty acid-CoA ligase activity"/>
    <property type="evidence" value="ECO:0007669"/>
    <property type="project" value="TreeGrafter"/>
</dbReference>
<evidence type="ECO:0000313" key="4">
    <source>
        <dbReference type="EMBL" id="KTD51713.1"/>
    </source>
</evidence>
<proteinExistence type="predicted"/>
<dbReference type="PANTHER" id="PTHR43272:SF33">
    <property type="entry name" value="AMP-BINDING DOMAIN-CONTAINING PROTEIN-RELATED"/>
    <property type="match status" value="1"/>
</dbReference>
<dbReference type="InterPro" id="IPR020845">
    <property type="entry name" value="AMP-binding_CS"/>
</dbReference>
<dbReference type="PATRIC" id="fig|45073.5.peg.587"/>
<dbReference type="AlphaFoldDB" id="A0A0W0Y3X4"/>
<dbReference type="InterPro" id="IPR000873">
    <property type="entry name" value="AMP-dep_synth/lig_dom"/>
</dbReference>